<keyword evidence="3" id="KW-1185">Reference proteome</keyword>
<dbReference type="Proteomes" id="UP000509302">
    <property type="component" value="Chromosome"/>
</dbReference>
<evidence type="ECO:0000256" key="1">
    <source>
        <dbReference type="SAM" id="SignalP"/>
    </source>
</evidence>
<dbReference type="KEGG" id="cagg:HYG79_11170"/>
<protein>
    <submittedName>
        <fullName evidence="2">Uncharacterized protein</fullName>
    </submittedName>
</protein>
<keyword evidence="1" id="KW-0732">Signal</keyword>
<name>A0A7H9AR12_9FLAO</name>
<feature type="signal peptide" evidence="1">
    <location>
        <begin position="1"/>
        <end position="23"/>
    </location>
</feature>
<dbReference type="PROSITE" id="PS51257">
    <property type="entry name" value="PROKAR_LIPOPROTEIN"/>
    <property type="match status" value="1"/>
</dbReference>
<evidence type="ECO:0000313" key="3">
    <source>
        <dbReference type="Proteomes" id="UP000509302"/>
    </source>
</evidence>
<dbReference type="EMBL" id="CP058595">
    <property type="protein sequence ID" value="QLG45883.1"/>
    <property type="molecule type" value="Genomic_DNA"/>
</dbReference>
<gene>
    <name evidence="2" type="ORF">HYG79_11170</name>
</gene>
<feature type="chain" id="PRO_5028887304" evidence="1">
    <location>
        <begin position="24"/>
        <end position="163"/>
    </location>
</feature>
<dbReference type="AlphaFoldDB" id="A0A7H9AR12"/>
<accession>A0A7H9AR12</accession>
<proteinExistence type="predicted"/>
<evidence type="ECO:0000313" key="2">
    <source>
        <dbReference type="EMBL" id="QLG45883.1"/>
    </source>
</evidence>
<sequence>MKLKFYFLCVFLSILFLSCSSSAEDGPADGEFIRATVENVSFESSDVSDGATASKIDGGSFITFIVQGFDSAGNSLVIVVPEYSGPGSYDLGNDNGGFMASGFFGNQETGWSSVNDGGSGSVTVLTDESGETTGRFEFIGTQSDNAVSTRSITDGRFRVNFEN</sequence>
<dbReference type="RefSeq" id="WP_179242170.1">
    <property type="nucleotide sequence ID" value="NZ_CP058595.1"/>
</dbReference>
<reference evidence="2 3" key="1">
    <citation type="journal article" date="2006" name="Int. J. Syst. Evol. Microbiol.">
        <title>Costertonia aggregata gen. nov., sp. nov., a mesophilic marine bacterium of the family Flavobacteriaceae, isolated from a mature biofilm.</title>
        <authorList>
            <person name="Kwon K.K."/>
            <person name="Lee Y.K."/>
            <person name="Lee H.K."/>
        </authorList>
    </citation>
    <scope>NUCLEOTIDE SEQUENCE [LARGE SCALE GENOMIC DNA]</scope>
    <source>
        <strain evidence="2 3">KCCM 42265</strain>
    </source>
</reference>
<organism evidence="2 3">
    <name type="scientific">Costertonia aggregata</name>
    <dbReference type="NCBI Taxonomy" id="343403"/>
    <lineage>
        <taxon>Bacteria</taxon>
        <taxon>Pseudomonadati</taxon>
        <taxon>Bacteroidota</taxon>
        <taxon>Flavobacteriia</taxon>
        <taxon>Flavobacteriales</taxon>
        <taxon>Flavobacteriaceae</taxon>
        <taxon>Costertonia</taxon>
    </lineage>
</organism>